<evidence type="ECO:0000256" key="1">
    <source>
        <dbReference type="ARBA" id="ARBA00006529"/>
    </source>
</evidence>
<evidence type="ECO:0000256" key="9">
    <source>
        <dbReference type="PROSITE-ProRule" id="PRU10141"/>
    </source>
</evidence>
<evidence type="ECO:0000256" key="5">
    <source>
        <dbReference type="ARBA" id="ARBA00022777"/>
    </source>
</evidence>
<evidence type="ECO:0000256" key="8">
    <source>
        <dbReference type="ARBA" id="ARBA00048329"/>
    </source>
</evidence>
<comment type="similarity">
    <text evidence="1">Belongs to the protein kinase superfamily. STE Ser/Thr protein kinase family. MAP kinase kinase kinase subfamily.</text>
</comment>
<reference evidence="11" key="1">
    <citation type="journal article" date="2021" name="Nat. Commun.">
        <title>Genomic analyses provide insights into spinach domestication and the genetic basis of agronomic traits.</title>
        <authorList>
            <person name="Cai X."/>
            <person name="Sun X."/>
            <person name="Xu C."/>
            <person name="Sun H."/>
            <person name="Wang X."/>
            <person name="Ge C."/>
            <person name="Zhang Z."/>
            <person name="Wang Q."/>
            <person name="Fei Z."/>
            <person name="Jiao C."/>
            <person name="Wang Q."/>
        </authorList>
    </citation>
    <scope>NUCLEOTIDE SEQUENCE [LARGE SCALE GENOMIC DNA]</scope>
    <source>
        <strain evidence="11">cv. Varoflay</strain>
    </source>
</reference>
<accession>A0A9R0I8R4</accession>
<dbReference type="PROSITE" id="PS00107">
    <property type="entry name" value="PROTEIN_KINASE_ATP"/>
    <property type="match status" value="1"/>
</dbReference>
<keyword evidence="4 9" id="KW-0547">Nucleotide-binding</keyword>
<dbReference type="GO" id="GO:0004709">
    <property type="term" value="F:MAP kinase kinase kinase activity"/>
    <property type="evidence" value="ECO:0000318"/>
    <property type="project" value="GO_Central"/>
</dbReference>
<name>A0A9R0I8R4_SPIOL</name>
<feature type="domain" description="Protein kinase" evidence="10">
    <location>
        <begin position="60"/>
        <end position="313"/>
    </location>
</feature>
<comment type="catalytic activity">
    <reaction evidence="7">
        <text>L-threonyl-[protein] + ATP = O-phospho-L-threonyl-[protein] + ADP + H(+)</text>
        <dbReference type="Rhea" id="RHEA:46608"/>
        <dbReference type="Rhea" id="RHEA-COMP:11060"/>
        <dbReference type="Rhea" id="RHEA-COMP:11605"/>
        <dbReference type="ChEBI" id="CHEBI:15378"/>
        <dbReference type="ChEBI" id="CHEBI:30013"/>
        <dbReference type="ChEBI" id="CHEBI:30616"/>
        <dbReference type="ChEBI" id="CHEBI:61977"/>
        <dbReference type="ChEBI" id="CHEBI:456216"/>
        <dbReference type="EC" id="2.7.11.25"/>
    </reaction>
</comment>
<keyword evidence="6 9" id="KW-0067">ATP-binding</keyword>
<dbReference type="RefSeq" id="XP_021844657.1">
    <property type="nucleotide sequence ID" value="XM_021988965.2"/>
</dbReference>
<dbReference type="InterPro" id="IPR050538">
    <property type="entry name" value="MAP_kinase_kinase_kinase"/>
</dbReference>
<dbReference type="PANTHER" id="PTHR48016:SF45">
    <property type="entry name" value="OS04G0559800 PROTEIN"/>
    <property type="match status" value="1"/>
</dbReference>
<evidence type="ECO:0000256" key="3">
    <source>
        <dbReference type="ARBA" id="ARBA00022679"/>
    </source>
</evidence>
<evidence type="ECO:0000259" key="10">
    <source>
        <dbReference type="PROSITE" id="PS50011"/>
    </source>
</evidence>
<dbReference type="PANTHER" id="PTHR48016">
    <property type="entry name" value="MAP KINASE KINASE KINASE SSK2-RELATED-RELATED"/>
    <property type="match status" value="1"/>
</dbReference>
<dbReference type="InterPro" id="IPR000719">
    <property type="entry name" value="Prot_kinase_dom"/>
</dbReference>
<dbReference type="GO" id="GO:0005737">
    <property type="term" value="C:cytoplasm"/>
    <property type="evidence" value="ECO:0000318"/>
    <property type="project" value="GO_Central"/>
</dbReference>
<dbReference type="Proteomes" id="UP000813463">
    <property type="component" value="Chromosome 1"/>
</dbReference>
<dbReference type="GeneID" id="110784504"/>
<dbReference type="InterPro" id="IPR011009">
    <property type="entry name" value="Kinase-like_dom_sf"/>
</dbReference>
<feature type="binding site" evidence="9">
    <location>
        <position position="89"/>
    </location>
    <ligand>
        <name>ATP</name>
        <dbReference type="ChEBI" id="CHEBI:30616"/>
    </ligand>
</feature>
<evidence type="ECO:0000256" key="7">
    <source>
        <dbReference type="ARBA" id="ARBA00047559"/>
    </source>
</evidence>
<keyword evidence="11" id="KW-1185">Reference proteome</keyword>
<dbReference type="KEGG" id="soe:110784504"/>
<dbReference type="PROSITE" id="PS50011">
    <property type="entry name" value="PROTEIN_KINASE_DOM"/>
    <property type="match status" value="1"/>
</dbReference>
<protein>
    <recommendedName>
        <fullName evidence="2">mitogen-activated protein kinase kinase kinase</fullName>
        <ecNumber evidence="2">2.7.11.25</ecNumber>
    </recommendedName>
</protein>
<dbReference type="EC" id="2.7.11.25" evidence="2"/>
<reference evidence="12" key="2">
    <citation type="submission" date="2025-08" db="UniProtKB">
        <authorList>
            <consortium name="RefSeq"/>
        </authorList>
    </citation>
    <scope>IDENTIFICATION</scope>
    <source>
        <tissue evidence="12">Leaf</tissue>
    </source>
</reference>
<organism evidence="11 12">
    <name type="scientific">Spinacia oleracea</name>
    <name type="common">Spinach</name>
    <dbReference type="NCBI Taxonomy" id="3562"/>
    <lineage>
        <taxon>Eukaryota</taxon>
        <taxon>Viridiplantae</taxon>
        <taxon>Streptophyta</taxon>
        <taxon>Embryophyta</taxon>
        <taxon>Tracheophyta</taxon>
        <taxon>Spermatophyta</taxon>
        <taxon>Magnoliopsida</taxon>
        <taxon>eudicotyledons</taxon>
        <taxon>Gunneridae</taxon>
        <taxon>Pentapetalae</taxon>
        <taxon>Caryophyllales</taxon>
        <taxon>Chenopodiaceae</taxon>
        <taxon>Chenopodioideae</taxon>
        <taxon>Anserineae</taxon>
        <taxon>Spinacia</taxon>
    </lineage>
</organism>
<keyword evidence="5 12" id="KW-0418">Kinase</keyword>
<sequence length="331" mass="36988">MNPSFKSKISCGGSEVESLSSFFQFEKPHPFSLSSSIVTRWFRTLRYMSGEMSTRPVSCWEKGRLIGRGTFGLVYVGINSETGETCAMKEVTFSHQFRQVCLQYVMEITLLSRLRHPNIVHYRDSEIVNNNLYICLEYVSGGSICKILRENGELGESAIRSYTQQILSGLAYLHSENTAHSDIRGANILVDPSGQVKLADFGIAKHIRGQLHPISFRGNAYWMAPEVIRDSNGCNLAADIWSLGCTVIEMATTQPPWSQYEQVAAVFKIATSNELPVVPDNLSEEGKDFVQQCLQRNPQDRPTAIQLLGHPFLRNAASSSSESFLINLDPH</sequence>
<evidence type="ECO:0000313" key="11">
    <source>
        <dbReference type="Proteomes" id="UP000813463"/>
    </source>
</evidence>
<comment type="catalytic activity">
    <reaction evidence="8">
        <text>L-seryl-[protein] + ATP = O-phospho-L-seryl-[protein] + ADP + H(+)</text>
        <dbReference type="Rhea" id="RHEA:17989"/>
        <dbReference type="Rhea" id="RHEA-COMP:9863"/>
        <dbReference type="Rhea" id="RHEA-COMP:11604"/>
        <dbReference type="ChEBI" id="CHEBI:15378"/>
        <dbReference type="ChEBI" id="CHEBI:29999"/>
        <dbReference type="ChEBI" id="CHEBI:30616"/>
        <dbReference type="ChEBI" id="CHEBI:83421"/>
        <dbReference type="ChEBI" id="CHEBI:456216"/>
        <dbReference type="EC" id="2.7.11.25"/>
    </reaction>
</comment>
<dbReference type="AlphaFoldDB" id="A0A9R0I8R4"/>
<evidence type="ECO:0000256" key="6">
    <source>
        <dbReference type="ARBA" id="ARBA00022840"/>
    </source>
</evidence>
<dbReference type="SUPFAM" id="SSF56112">
    <property type="entry name" value="Protein kinase-like (PK-like)"/>
    <property type="match status" value="1"/>
</dbReference>
<dbReference type="GO" id="GO:0000165">
    <property type="term" value="P:MAPK cascade"/>
    <property type="evidence" value="ECO:0000318"/>
    <property type="project" value="GO_Central"/>
</dbReference>
<proteinExistence type="inferred from homology"/>
<dbReference type="InterPro" id="IPR017441">
    <property type="entry name" value="Protein_kinase_ATP_BS"/>
</dbReference>
<evidence type="ECO:0000256" key="2">
    <source>
        <dbReference type="ARBA" id="ARBA00012406"/>
    </source>
</evidence>
<gene>
    <name evidence="12" type="primary">LOC110784504</name>
</gene>
<evidence type="ECO:0000313" key="12">
    <source>
        <dbReference type="RefSeq" id="XP_021844657.1"/>
    </source>
</evidence>
<dbReference type="OrthoDB" id="266718at2759"/>
<dbReference type="Pfam" id="PF00069">
    <property type="entry name" value="Pkinase"/>
    <property type="match status" value="1"/>
</dbReference>
<keyword evidence="3" id="KW-0808">Transferase</keyword>
<dbReference type="Gene3D" id="1.10.510.10">
    <property type="entry name" value="Transferase(Phosphotransferase) domain 1"/>
    <property type="match status" value="1"/>
</dbReference>
<evidence type="ECO:0000256" key="4">
    <source>
        <dbReference type="ARBA" id="ARBA00022741"/>
    </source>
</evidence>
<dbReference type="GO" id="GO:0005524">
    <property type="term" value="F:ATP binding"/>
    <property type="evidence" value="ECO:0007669"/>
    <property type="project" value="UniProtKB-UniRule"/>
</dbReference>